<protein>
    <submittedName>
        <fullName evidence="11">ABC transporter permease</fullName>
    </submittedName>
</protein>
<dbReference type="PANTHER" id="PTHR32243">
    <property type="entry name" value="MALTOSE TRANSPORT SYSTEM PERMEASE-RELATED"/>
    <property type="match status" value="1"/>
</dbReference>
<dbReference type="InterPro" id="IPR000515">
    <property type="entry name" value="MetI-like"/>
</dbReference>
<feature type="domain" description="ABC transmembrane type-1" evidence="10">
    <location>
        <begin position="338"/>
        <end position="532"/>
    </location>
</feature>
<keyword evidence="12" id="KW-1185">Reference proteome</keyword>
<gene>
    <name evidence="11" type="ORF">B6F84_12375</name>
</gene>
<feature type="domain" description="ABC transmembrane type-1" evidence="10">
    <location>
        <begin position="46"/>
        <end position="255"/>
    </location>
</feature>
<organism evidence="11 12">
    <name type="scientific">Acidianus manzaensis</name>
    <dbReference type="NCBI Taxonomy" id="282676"/>
    <lineage>
        <taxon>Archaea</taxon>
        <taxon>Thermoproteota</taxon>
        <taxon>Thermoprotei</taxon>
        <taxon>Sulfolobales</taxon>
        <taxon>Sulfolobaceae</taxon>
        <taxon>Acidianus</taxon>
    </lineage>
</organism>
<proteinExistence type="inferred from homology"/>
<feature type="transmembrane region" description="Helical" evidence="9">
    <location>
        <begin position="128"/>
        <end position="149"/>
    </location>
</feature>
<dbReference type="GO" id="GO:0055085">
    <property type="term" value="P:transmembrane transport"/>
    <property type="evidence" value="ECO:0007669"/>
    <property type="project" value="InterPro"/>
</dbReference>
<feature type="transmembrane region" description="Helical" evidence="9">
    <location>
        <begin position="238"/>
        <end position="258"/>
    </location>
</feature>
<evidence type="ECO:0000256" key="3">
    <source>
        <dbReference type="ARBA" id="ARBA00022448"/>
    </source>
</evidence>
<feature type="transmembrane region" description="Helical" evidence="9">
    <location>
        <begin position="406"/>
        <end position="426"/>
    </location>
</feature>
<evidence type="ECO:0000256" key="4">
    <source>
        <dbReference type="ARBA" id="ARBA00022475"/>
    </source>
</evidence>
<keyword evidence="7 9" id="KW-1133">Transmembrane helix</keyword>
<dbReference type="GeneID" id="41591733"/>
<dbReference type="Gene3D" id="1.10.3720.10">
    <property type="entry name" value="MetI-like"/>
    <property type="match status" value="2"/>
</dbReference>
<feature type="transmembrane region" description="Helical" evidence="9">
    <location>
        <begin position="83"/>
        <end position="108"/>
    </location>
</feature>
<evidence type="ECO:0000256" key="6">
    <source>
        <dbReference type="ARBA" id="ARBA00022692"/>
    </source>
</evidence>
<evidence type="ECO:0000256" key="8">
    <source>
        <dbReference type="ARBA" id="ARBA00023136"/>
    </source>
</evidence>
<feature type="transmembrane region" description="Helical" evidence="9">
    <location>
        <begin position="279"/>
        <end position="300"/>
    </location>
</feature>
<evidence type="ECO:0000256" key="2">
    <source>
        <dbReference type="ARBA" id="ARBA00009047"/>
    </source>
</evidence>
<feature type="transmembrane region" description="Helical" evidence="9">
    <location>
        <begin position="185"/>
        <end position="207"/>
    </location>
</feature>
<keyword evidence="5" id="KW-0762">Sugar transport</keyword>
<keyword evidence="8 9" id="KW-0472">Membrane</keyword>
<dbReference type="AlphaFoldDB" id="A0A1W6K2I9"/>
<dbReference type="OrthoDB" id="45815at2157"/>
<keyword evidence="6 9" id="KW-0812">Transmembrane</keyword>
<evidence type="ECO:0000256" key="7">
    <source>
        <dbReference type="ARBA" id="ARBA00022989"/>
    </source>
</evidence>
<dbReference type="RefSeq" id="WP_148692523.1">
    <property type="nucleotide sequence ID" value="NZ_CP020477.1"/>
</dbReference>
<comment type="similarity">
    <text evidence="2">Belongs to the binding-protein-dependent transport system permease family. MalFG subfamily.</text>
</comment>
<dbReference type="PANTHER" id="PTHR32243:SF50">
    <property type="entry name" value="MALTOSE_MALTODEXTRIN TRANSPORT SYSTEM PERMEASE PROTEIN MALG"/>
    <property type="match status" value="1"/>
</dbReference>
<evidence type="ECO:0000256" key="9">
    <source>
        <dbReference type="RuleBase" id="RU363032"/>
    </source>
</evidence>
<dbReference type="KEGG" id="aman:B6F84_12375"/>
<evidence type="ECO:0000313" key="12">
    <source>
        <dbReference type="Proteomes" id="UP000193404"/>
    </source>
</evidence>
<dbReference type="STRING" id="282676.B6F84_12375"/>
<dbReference type="CDD" id="cd06261">
    <property type="entry name" value="TM_PBP2"/>
    <property type="match status" value="1"/>
</dbReference>
<keyword evidence="4" id="KW-1003">Cell membrane</keyword>
<dbReference type="PROSITE" id="PS50928">
    <property type="entry name" value="ABC_TM1"/>
    <property type="match status" value="2"/>
</dbReference>
<feature type="transmembrane region" description="Helical" evidence="9">
    <location>
        <begin position="511"/>
        <end position="533"/>
    </location>
</feature>
<comment type="subcellular location">
    <subcellularLocation>
        <location evidence="1 9">Cell membrane</location>
        <topology evidence="1 9">Multi-pass membrane protein</topology>
    </subcellularLocation>
</comment>
<feature type="transmembrane region" description="Helical" evidence="9">
    <location>
        <begin position="334"/>
        <end position="358"/>
    </location>
</feature>
<name>A0A1W6K2I9_9CREN</name>
<accession>A0A1W6K2I9</accession>
<feature type="transmembrane region" description="Helical" evidence="9">
    <location>
        <begin position="50"/>
        <end position="71"/>
    </location>
</feature>
<dbReference type="SUPFAM" id="SSF161098">
    <property type="entry name" value="MetI-like"/>
    <property type="match status" value="2"/>
</dbReference>
<keyword evidence="3 9" id="KW-0813">Transport</keyword>
<evidence type="ECO:0000256" key="1">
    <source>
        <dbReference type="ARBA" id="ARBA00004651"/>
    </source>
</evidence>
<sequence length="548" mass="60803">MKYSFPYLAYIIGFGILPFAFTFVLFGVNYNSAIRGLTVVPLDQIIYNTLFFSVFTAILSSLIGLLLAIAIDIIGRGKRILSLLVMLPYTIPFTSSALIWAISLFGGYGWFTYFLGLKYDPLYFPSTALYAVTMVSVWSSIPLPFLIILSSLRSIPNYVKEAAAVDGIKLSEYYSKIAVPMIGKAFWLSFLLEFILALGNFDLPYVLTQGGPGFSTTTLPLLVYYEIFQLGKFSGGSLAAALLSVFATIPSIFLLLLLKSKKSGLKSISIKIPDKIFKGIMFALLAIFLVFLDFPVYWMFLVAFRSSFLDFKYPPILLPEHLTGSYFASAASSAVPYLISSAVIAVSASLLTIFLALPSSYEISKGKSKWILPLSIYLYSLPSSSFIIPLYLFFANEGLLNTWEALILSTPIFTATFAVWIFYNYFLGFPKAYDDAAEVFNIKNKLTRIIMPLSRPALFSAFLLSFIFNWHLLFYPLILSMTPYNYSFPPQGAQTITIFALLAIGNETVNWGLLASSALVAALPVMIVTIISLDRVLKGEYGSGIKFV</sequence>
<evidence type="ECO:0000259" key="10">
    <source>
        <dbReference type="PROSITE" id="PS50928"/>
    </source>
</evidence>
<feature type="transmembrane region" description="Helical" evidence="9">
    <location>
        <begin position="457"/>
        <end position="478"/>
    </location>
</feature>
<dbReference type="Proteomes" id="UP000193404">
    <property type="component" value="Chromosome"/>
</dbReference>
<evidence type="ECO:0000313" key="11">
    <source>
        <dbReference type="EMBL" id="ARM76729.1"/>
    </source>
</evidence>
<feature type="transmembrane region" description="Helical" evidence="9">
    <location>
        <begin position="370"/>
        <end position="394"/>
    </location>
</feature>
<dbReference type="Pfam" id="PF00528">
    <property type="entry name" value="BPD_transp_1"/>
    <property type="match status" value="2"/>
</dbReference>
<dbReference type="EMBL" id="CP020477">
    <property type="protein sequence ID" value="ARM76729.1"/>
    <property type="molecule type" value="Genomic_DNA"/>
</dbReference>
<dbReference type="GO" id="GO:0005886">
    <property type="term" value="C:plasma membrane"/>
    <property type="evidence" value="ECO:0007669"/>
    <property type="project" value="UniProtKB-SubCell"/>
</dbReference>
<evidence type="ECO:0000256" key="5">
    <source>
        <dbReference type="ARBA" id="ARBA00022597"/>
    </source>
</evidence>
<feature type="transmembrane region" description="Helical" evidence="9">
    <location>
        <begin position="7"/>
        <end position="30"/>
    </location>
</feature>
<dbReference type="InterPro" id="IPR035906">
    <property type="entry name" value="MetI-like_sf"/>
</dbReference>
<dbReference type="InterPro" id="IPR050901">
    <property type="entry name" value="BP-dep_ABC_trans_perm"/>
</dbReference>
<reference evidence="11 12" key="1">
    <citation type="submission" date="2017-03" db="EMBL/GenBank/DDBJ databases">
        <title>Sulfur activation and transportation mechanism of thermophilic Archaea Acidianus manzaensis YN-25.</title>
        <authorList>
            <person name="Ma Y."/>
            <person name="Yang Y."/>
            <person name="Xia J."/>
        </authorList>
    </citation>
    <scope>NUCLEOTIDE SEQUENCE [LARGE SCALE GENOMIC DNA]</scope>
    <source>
        <strain evidence="11 12">YN-25</strain>
    </source>
</reference>